<protein>
    <recommendedName>
        <fullName evidence="2">histidine kinase</fullName>
        <ecNumber evidence="2">2.7.13.3</ecNumber>
    </recommendedName>
</protein>
<dbReference type="OrthoDB" id="112712at2"/>
<evidence type="ECO:0000313" key="12">
    <source>
        <dbReference type="EMBL" id="RIH91376.1"/>
    </source>
</evidence>
<dbReference type="InterPro" id="IPR036890">
    <property type="entry name" value="HATPase_C_sf"/>
</dbReference>
<keyword evidence="9" id="KW-0175">Coiled coil</keyword>
<dbReference type="GO" id="GO:0000155">
    <property type="term" value="F:phosphorelay sensor kinase activity"/>
    <property type="evidence" value="ECO:0007669"/>
    <property type="project" value="InterPro"/>
</dbReference>
<dbReference type="Proteomes" id="UP000266178">
    <property type="component" value="Unassembled WGS sequence"/>
</dbReference>
<keyword evidence="4 12" id="KW-0808">Transferase</keyword>
<proteinExistence type="predicted"/>
<comment type="caution">
    <text evidence="12">The sequence shown here is derived from an EMBL/GenBank/DDBJ whole genome shotgun (WGS) entry which is preliminary data.</text>
</comment>
<dbReference type="InterPro" id="IPR003594">
    <property type="entry name" value="HATPase_dom"/>
</dbReference>
<dbReference type="SMART" id="SM00388">
    <property type="entry name" value="HisKA"/>
    <property type="match status" value="1"/>
</dbReference>
<dbReference type="PANTHER" id="PTHR43047">
    <property type="entry name" value="TWO-COMPONENT HISTIDINE PROTEIN KINASE"/>
    <property type="match status" value="1"/>
</dbReference>
<dbReference type="EMBL" id="QWLB01000045">
    <property type="protein sequence ID" value="RIH91376.1"/>
    <property type="molecule type" value="Genomic_DNA"/>
</dbReference>
<dbReference type="GO" id="GO:0009927">
    <property type="term" value="F:histidine phosphotransfer kinase activity"/>
    <property type="evidence" value="ECO:0007669"/>
    <property type="project" value="TreeGrafter"/>
</dbReference>
<dbReference type="InterPro" id="IPR004358">
    <property type="entry name" value="Sig_transdc_His_kin-like_C"/>
</dbReference>
<dbReference type="CDD" id="cd00082">
    <property type="entry name" value="HisKA"/>
    <property type="match status" value="1"/>
</dbReference>
<dbReference type="FunFam" id="1.10.287.130:FF:000001">
    <property type="entry name" value="Two-component sensor histidine kinase"/>
    <property type="match status" value="1"/>
</dbReference>
<dbReference type="AlphaFoldDB" id="A0A399F6X1"/>
<dbReference type="PANTHER" id="PTHR43047:SF72">
    <property type="entry name" value="OSMOSENSING HISTIDINE PROTEIN KINASE SLN1"/>
    <property type="match status" value="1"/>
</dbReference>
<dbReference type="PROSITE" id="PS50110">
    <property type="entry name" value="RESPONSE_REGULATORY"/>
    <property type="match status" value="1"/>
</dbReference>
<dbReference type="InterPro" id="IPR036097">
    <property type="entry name" value="HisK_dim/P_sf"/>
</dbReference>
<dbReference type="InterPro" id="IPR003661">
    <property type="entry name" value="HisK_dim/P_dom"/>
</dbReference>
<feature type="coiled-coil region" evidence="9">
    <location>
        <begin position="173"/>
        <end position="202"/>
    </location>
</feature>
<dbReference type="Gene3D" id="3.40.50.2300">
    <property type="match status" value="1"/>
</dbReference>
<evidence type="ECO:0000256" key="8">
    <source>
        <dbReference type="PROSITE-ProRule" id="PRU00169"/>
    </source>
</evidence>
<dbReference type="SUPFAM" id="SSF47384">
    <property type="entry name" value="Homodimeric domain of signal transducing histidine kinase"/>
    <property type="match status" value="1"/>
</dbReference>
<dbReference type="FunFam" id="3.30.565.10:FF:000006">
    <property type="entry name" value="Sensor histidine kinase WalK"/>
    <property type="match status" value="1"/>
</dbReference>
<evidence type="ECO:0000259" key="10">
    <source>
        <dbReference type="PROSITE" id="PS50109"/>
    </source>
</evidence>
<evidence type="ECO:0000256" key="2">
    <source>
        <dbReference type="ARBA" id="ARBA00012438"/>
    </source>
</evidence>
<gene>
    <name evidence="12" type="primary">phoR_3</name>
    <name evidence="12" type="ORF">Mgrana_02719</name>
</gene>
<evidence type="ECO:0000259" key="11">
    <source>
        <dbReference type="PROSITE" id="PS50110"/>
    </source>
</evidence>
<dbReference type="Gene3D" id="1.10.287.130">
    <property type="match status" value="1"/>
</dbReference>
<dbReference type="PROSITE" id="PS50109">
    <property type="entry name" value="HIS_KIN"/>
    <property type="match status" value="1"/>
</dbReference>
<dbReference type="Pfam" id="PF02518">
    <property type="entry name" value="HATPase_c"/>
    <property type="match status" value="1"/>
</dbReference>
<dbReference type="InterPro" id="IPR011006">
    <property type="entry name" value="CheY-like_superfamily"/>
</dbReference>
<dbReference type="InterPro" id="IPR005467">
    <property type="entry name" value="His_kinase_dom"/>
</dbReference>
<keyword evidence="7" id="KW-0472">Membrane</keyword>
<keyword evidence="13" id="KW-1185">Reference proteome</keyword>
<dbReference type="Pfam" id="PF00512">
    <property type="entry name" value="HisKA"/>
    <property type="match status" value="1"/>
</dbReference>
<evidence type="ECO:0000256" key="9">
    <source>
        <dbReference type="SAM" id="Coils"/>
    </source>
</evidence>
<name>A0A399F6X1_9DEIN</name>
<dbReference type="Gene3D" id="3.30.565.10">
    <property type="entry name" value="Histidine kinase-like ATPase, C-terminal domain"/>
    <property type="match status" value="1"/>
</dbReference>
<comment type="catalytic activity">
    <reaction evidence="1">
        <text>ATP + protein L-histidine = ADP + protein N-phospho-L-histidine.</text>
        <dbReference type="EC" id="2.7.13.3"/>
    </reaction>
</comment>
<evidence type="ECO:0000256" key="5">
    <source>
        <dbReference type="ARBA" id="ARBA00022777"/>
    </source>
</evidence>
<dbReference type="CDD" id="cd00075">
    <property type="entry name" value="HATPase"/>
    <property type="match status" value="1"/>
</dbReference>
<keyword evidence="3 8" id="KW-0597">Phosphoprotein</keyword>
<evidence type="ECO:0000256" key="3">
    <source>
        <dbReference type="ARBA" id="ARBA00022553"/>
    </source>
</evidence>
<dbReference type="InterPro" id="IPR001789">
    <property type="entry name" value="Sig_transdc_resp-reg_receiver"/>
</dbReference>
<dbReference type="EC" id="2.7.13.3" evidence="2"/>
<evidence type="ECO:0000256" key="4">
    <source>
        <dbReference type="ARBA" id="ARBA00022679"/>
    </source>
</evidence>
<dbReference type="CDD" id="cd00156">
    <property type="entry name" value="REC"/>
    <property type="match status" value="1"/>
</dbReference>
<feature type="modified residue" description="4-aspartylphosphate" evidence="8">
    <location>
        <position position="58"/>
    </location>
</feature>
<reference evidence="12 13" key="1">
    <citation type="submission" date="2018-08" db="EMBL/GenBank/DDBJ databases">
        <title>Meiothermus granaticius genome AF-68 sequencing project.</title>
        <authorList>
            <person name="Da Costa M.S."/>
            <person name="Albuquerque L."/>
            <person name="Raposo P."/>
            <person name="Froufe H.J.C."/>
            <person name="Barroso C.S."/>
            <person name="Egas C."/>
        </authorList>
    </citation>
    <scope>NUCLEOTIDE SEQUENCE [LARGE SCALE GENOMIC DNA]</scope>
    <source>
        <strain evidence="12 13">AF-68</strain>
    </source>
</reference>
<dbReference type="GO" id="GO:0005886">
    <property type="term" value="C:plasma membrane"/>
    <property type="evidence" value="ECO:0007669"/>
    <property type="project" value="TreeGrafter"/>
</dbReference>
<evidence type="ECO:0000256" key="1">
    <source>
        <dbReference type="ARBA" id="ARBA00000085"/>
    </source>
</evidence>
<dbReference type="SMART" id="SM00387">
    <property type="entry name" value="HATPase_c"/>
    <property type="match status" value="1"/>
</dbReference>
<keyword evidence="6" id="KW-0902">Two-component regulatory system</keyword>
<dbReference type="Pfam" id="PF00072">
    <property type="entry name" value="Response_reg"/>
    <property type="match status" value="1"/>
</dbReference>
<sequence>MQHSSTRVLLVEDNPGDAFLVRELLQEAGEEFWLEHVHSLQAALKQLSQDSFEAILLDLSLPDASGLEGIQTITQAAPEIPVVVMTGLADEGVARTAVREGAQDYLVKGRADGVGLARAVRYAIERALRERERRLRELVEAQKRFLADAAHELRAPLTAIRGNLELLLRFPQMQAEERKEALHEAEAEAARLERLIHDLLSLARGEAGLGFEFSEVPLHEVVLEAWNEARHFGKGHGFELDGLEPAWVQGQRDRLKQLALIFLENAVKYTPPEGHIRLSLRCQDQSVLLRVSDTGPGIPREDLSRIFERFYRVRRPNDPGGSGLGLSIARWIVEGHGGKIWLESELGKGTVACAQLPRILKETPG</sequence>
<accession>A0A399F6X1</accession>
<dbReference type="SUPFAM" id="SSF52172">
    <property type="entry name" value="CheY-like"/>
    <property type="match status" value="1"/>
</dbReference>
<dbReference type="SUPFAM" id="SSF55874">
    <property type="entry name" value="ATPase domain of HSP90 chaperone/DNA topoisomerase II/histidine kinase"/>
    <property type="match status" value="1"/>
</dbReference>
<feature type="domain" description="Response regulatory" evidence="11">
    <location>
        <begin position="7"/>
        <end position="123"/>
    </location>
</feature>
<organism evidence="12 13">
    <name type="scientific">Meiothermus granaticius NBRC 107808</name>
    <dbReference type="NCBI Taxonomy" id="1227551"/>
    <lineage>
        <taxon>Bacteria</taxon>
        <taxon>Thermotogati</taxon>
        <taxon>Deinococcota</taxon>
        <taxon>Deinococci</taxon>
        <taxon>Thermales</taxon>
        <taxon>Thermaceae</taxon>
        <taxon>Meiothermus</taxon>
    </lineage>
</organism>
<dbReference type="PRINTS" id="PR00344">
    <property type="entry name" value="BCTRLSENSOR"/>
</dbReference>
<evidence type="ECO:0000256" key="7">
    <source>
        <dbReference type="ARBA" id="ARBA00023136"/>
    </source>
</evidence>
<keyword evidence="5" id="KW-0418">Kinase</keyword>
<evidence type="ECO:0000313" key="13">
    <source>
        <dbReference type="Proteomes" id="UP000266178"/>
    </source>
</evidence>
<feature type="domain" description="Histidine kinase" evidence="10">
    <location>
        <begin position="148"/>
        <end position="360"/>
    </location>
</feature>
<dbReference type="RefSeq" id="WP_119358169.1">
    <property type="nucleotide sequence ID" value="NZ_BJXM01000007.1"/>
</dbReference>
<dbReference type="SMART" id="SM00448">
    <property type="entry name" value="REC"/>
    <property type="match status" value="1"/>
</dbReference>
<evidence type="ECO:0000256" key="6">
    <source>
        <dbReference type="ARBA" id="ARBA00023012"/>
    </source>
</evidence>